<proteinExistence type="predicted"/>
<feature type="chain" id="PRO_5041986988" description="UPAR/Ly6 domain-containing protein" evidence="1">
    <location>
        <begin position="32"/>
        <end position="126"/>
    </location>
</feature>
<keyword evidence="3" id="KW-1185">Reference proteome</keyword>
<keyword evidence="1" id="KW-0732">Signal</keyword>
<gene>
    <name evidence="2" type="ORF">Bpfe_018490</name>
</gene>
<dbReference type="EMBL" id="JASAOG010000097">
    <property type="protein sequence ID" value="KAK0052160.1"/>
    <property type="molecule type" value="Genomic_DNA"/>
</dbReference>
<dbReference type="Proteomes" id="UP001233172">
    <property type="component" value="Unassembled WGS sequence"/>
</dbReference>
<evidence type="ECO:0000256" key="1">
    <source>
        <dbReference type="SAM" id="SignalP"/>
    </source>
</evidence>
<evidence type="ECO:0000313" key="2">
    <source>
        <dbReference type="EMBL" id="KAK0052160.1"/>
    </source>
</evidence>
<comment type="caution">
    <text evidence="2">The sequence shown here is derived from an EMBL/GenBank/DDBJ whole genome shotgun (WGS) entry which is preliminary data.</text>
</comment>
<organism evidence="2 3">
    <name type="scientific">Biomphalaria pfeifferi</name>
    <name type="common">Bloodfluke planorb</name>
    <name type="synonym">Freshwater snail</name>
    <dbReference type="NCBI Taxonomy" id="112525"/>
    <lineage>
        <taxon>Eukaryota</taxon>
        <taxon>Metazoa</taxon>
        <taxon>Spiralia</taxon>
        <taxon>Lophotrochozoa</taxon>
        <taxon>Mollusca</taxon>
        <taxon>Gastropoda</taxon>
        <taxon>Heterobranchia</taxon>
        <taxon>Euthyneura</taxon>
        <taxon>Panpulmonata</taxon>
        <taxon>Hygrophila</taxon>
        <taxon>Lymnaeoidea</taxon>
        <taxon>Planorbidae</taxon>
        <taxon>Biomphalaria</taxon>
    </lineage>
</organism>
<reference evidence="2" key="2">
    <citation type="submission" date="2023-04" db="EMBL/GenBank/DDBJ databases">
        <authorList>
            <person name="Bu L."/>
            <person name="Lu L."/>
            <person name="Laidemitt M.R."/>
            <person name="Zhang S.M."/>
            <person name="Mutuku M."/>
            <person name="Mkoji G."/>
            <person name="Steinauer M."/>
            <person name="Loker E.S."/>
        </authorList>
    </citation>
    <scope>NUCLEOTIDE SEQUENCE</scope>
    <source>
        <strain evidence="2">KasaAsao</strain>
        <tissue evidence="2">Whole Snail</tissue>
    </source>
</reference>
<sequence length="126" mass="13971">MKWMDNQLRMNSCLLAALFILLSFGIDIVQCAECQGVIDCETTFVFKTKSIGHDRSVYCSAVSEVIACIKKMDCLGDTAIHKTNSLRTFQTDGSCSGGMTLAPKSSLIFLSTLAYITWMFCFKNIL</sequence>
<evidence type="ECO:0000313" key="3">
    <source>
        <dbReference type="Proteomes" id="UP001233172"/>
    </source>
</evidence>
<protein>
    <recommendedName>
        <fullName evidence="4">UPAR/Ly6 domain-containing protein</fullName>
    </recommendedName>
</protein>
<name>A0AAD8F5L2_BIOPF</name>
<dbReference type="AlphaFoldDB" id="A0AAD8F5L2"/>
<feature type="signal peptide" evidence="1">
    <location>
        <begin position="1"/>
        <end position="31"/>
    </location>
</feature>
<evidence type="ECO:0008006" key="4">
    <source>
        <dbReference type="Google" id="ProtNLM"/>
    </source>
</evidence>
<reference evidence="2" key="1">
    <citation type="journal article" date="2023" name="PLoS Negl. Trop. Dis.">
        <title>A genome sequence for Biomphalaria pfeifferi, the major vector snail for the human-infecting parasite Schistosoma mansoni.</title>
        <authorList>
            <person name="Bu L."/>
            <person name="Lu L."/>
            <person name="Laidemitt M.R."/>
            <person name="Zhang S.M."/>
            <person name="Mutuku M."/>
            <person name="Mkoji G."/>
            <person name="Steinauer M."/>
            <person name="Loker E.S."/>
        </authorList>
    </citation>
    <scope>NUCLEOTIDE SEQUENCE</scope>
    <source>
        <strain evidence="2">KasaAsao</strain>
    </source>
</reference>
<accession>A0AAD8F5L2</accession>